<dbReference type="Gene3D" id="4.10.280.10">
    <property type="entry name" value="Helix-loop-helix DNA-binding domain"/>
    <property type="match status" value="1"/>
</dbReference>
<evidence type="ECO:0000256" key="5">
    <source>
        <dbReference type="ARBA" id="ARBA00023242"/>
    </source>
</evidence>
<dbReference type="GO" id="GO:0003700">
    <property type="term" value="F:DNA-binding transcription factor activity"/>
    <property type="evidence" value="ECO:0007669"/>
    <property type="project" value="InterPro"/>
</dbReference>
<dbReference type="PROSITE" id="PS50888">
    <property type="entry name" value="BHLH"/>
    <property type="match status" value="1"/>
</dbReference>
<feature type="domain" description="BHLH" evidence="7">
    <location>
        <begin position="89"/>
        <end position="138"/>
    </location>
</feature>
<dbReference type="InterPro" id="IPR011598">
    <property type="entry name" value="bHLH_dom"/>
</dbReference>
<dbReference type="SUPFAM" id="SSF47459">
    <property type="entry name" value="HLH, helix-loop-helix DNA-binding domain"/>
    <property type="match status" value="1"/>
</dbReference>
<keyword evidence="2" id="KW-0805">Transcription regulation</keyword>
<keyword evidence="9" id="KW-1185">Reference proteome</keyword>
<evidence type="ECO:0000256" key="6">
    <source>
        <dbReference type="SAM" id="MobiDB-lite"/>
    </source>
</evidence>
<evidence type="ECO:0000256" key="1">
    <source>
        <dbReference type="ARBA" id="ARBA00004123"/>
    </source>
</evidence>
<name>A0AAV8SAS1_9ROSI</name>
<dbReference type="InterPro" id="IPR045843">
    <property type="entry name" value="IND-like"/>
</dbReference>
<dbReference type="PANTHER" id="PTHR45914:SF24">
    <property type="entry name" value="BHLH DOMAIN-CONTAINING PROTEIN"/>
    <property type="match status" value="1"/>
</dbReference>
<dbReference type="InterPro" id="IPR036638">
    <property type="entry name" value="HLH_DNA-bd_sf"/>
</dbReference>
<feature type="region of interest" description="Disordered" evidence="6">
    <location>
        <begin position="15"/>
        <end position="52"/>
    </location>
</feature>
<comment type="caution">
    <text evidence="8">The sequence shown here is derived from an EMBL/GenBank/DDBJ whole genome shotgun (WGS) entry which is preliminary data.</text>
</comment>
<dbReference type="AlphaFoldDB" id="A0AAV8SAS1"/>
<dbReference type="PANTHER" id="PTHR45914">
    <property type="entry name" value="TRANSCRIPTION FACTOR HEC3-RELATED"/>
    <property type="match status" value="1"/>
</dbReference>
<comment type="subcellular location">
    <subcellularLocation>
        <location evidence="1">Nucleus</location>
    </subcellularLocation>
</comment>
<keyword evidence="3" id="KW-0238">DNA-binding</keyword>
<sequence length="228" mass="25290">MDSDGSLYTLISPTFSSSSSSSFATSSTGTTIPLPPCMENPNQNYNPNLSTHSSSFSSSSNYNSVLASLQSSSYSSSHKRSPLVLPNASFNFNHRSSSKRTRQRISDKTRSLLKLMPWDSNMDTATLFHQAYKYVRFLQSQILALHSMPLHSTFTVSSDNSPNSEFGTLGMLNRQQLLQVLLNSPAAQTMFYSHELCVFSVEQLILFNKLRVLQPRMSPALAETPALN</sequence>
<evidence type="ECO:0000256" key="4">
    <source>
        <dbReference type="ARBA" id="ARBA00023163"/>
    </source>
</evidence>
<gene>
    <name evidence="8" type="ORF">K2173_018723</name>
</gene>
<dbReference type="GO" id="GO:0005634">
    <property type="term" value="C:nucleus"/>
    <property type="evidence" value="ECO:0007669"/>
    <property type="project" value="UniProtKB-SubCell"/>
</dbReference>
<keyword evidence="5" id="KW-0539">Nucleus</keyword>
<accession>A0AAV8SAS1</accession>
<evidence type="ECO:0000256" key="2">
    <source>
        <dbReference type="ARBA" id="ARBA00023015"/>
    </source>
</evidence>
<evidence type="ECO:0000259" key="7">
    <source>
        <dbReference type="PROSITE" id="PS50888"/>
    </source>
</evidence>
<evidence type="ECO:0000313" key="8">
    <source>
        <dbReference type="EMBL" id="KAJ8749244.1"/>
    </source>
</evidence>
<dbReference type="GO" id="GO:0003677">
    <property type="term" value="F:DNA binding"/>
    <property type="evidence" value="ECO:0007669"/>
    <property type="project" value="UniProtKB-KW"/>
</dbReference>
<evidence type="ECO:0000256" key="3">
    <source>
        <dbReference type="ARBA" id="ARBA00023125"/>
    </source>
</evidence>
<dbReference type="EMBL" id="JAIWQS010000012">
    <property type="protein sequence ID" value="KAJ8749244.1"/>
    <property type="molecule type" value="Genomic_DNA"/>
</dbReference>
<dbReference type="InterPro" id="IPR045239">
    <property type="entry name" value="bHLH95_bHLH"/>
</dbReference>
<dbReference type="GO" id="GO:0046983">
    <property type="term" value="F:protein dimerization activity"/>
    <property type="evidence" value="ECO:0007669"/>
    <property type="project" value="InterPro"/>
</dbReference>
<dbReference type="CDD" id="cd11393">
    <property type="entry name" value="bHLH_AtbHLH_like"/>
    <property type="match status" value="1"/>
</dbReference>
<feature type="compositionally biased region" description="Low complexity" evidence="6">
    <location>
        <begin position="15"/>
        <end position="31"/>
    </location>
</feature>
<evidence type="ECO:0000313" key="9">
    <source>
        <dbReference type="Proteomes" id="UP001159364"/>
    </source>
</evidence>
<proteinExistence type="predicted"/>
<keyword evidence="4" id="KW-0804">Transcription</keyword>
<reference evidence="8 9" key="1">
    <citation type="submission" date="2021-09" db="EMBL/GenBank/DDBJ databases">
        <title>Genomic insights and catalytic innovation underlie evolution of tropane alkaloids biosynthesis.</title>
        <authorList>
            <person name="Wang Y.-J."/>
            <person name="Tian T."/>
            <person name="Huang J.-P."/>
            <person name="Huang S.-X."/>
        </authorList>
    </citation>
    <scope>NUCLEOTIDE SEQUENCE [LARGE SCALE GENOMIC DNA]</scope>
    <source>
        <strain evidence="8">KIB-2018</strain>
        <tissue evidence="8">Leaf</tissue>
    </source>
</reference>
<organism evidence="8 9">
    <name type="scientific">Erythroxylum novogranatense</name>
    <dbReference type="NCBI Taxonomy" id="1862640"/>
    <lineage>
        <taxon>Eukaryota</taxon>
        <taxon>Viridiplantae</taxon>
        <taxon>Streptophyta</taxon>
        <taxon>Embryophyta</taxon>
        <taxon>Tracheophyta</taxon>
        <taxon>Spermatophyta</taxon>
        <taxon>Magnoliopsida</taxon>
        <taxon>eudicotyledons</taxon>
        <taxon>Gunneridae</taxon>
        <taxon>Pentapetalae</taxon>
        <taxon>rosids</taxon>
        <taxon>fabids</taxon>
        <taxon>Malpighiales</taxon>
        <taxon>Erythroxylaceae</taxon>
        <taxon>Erythroxylum</taxon>
    </lineage>
</organism>
<dbReference type="Proteomes" id="UP001159364">
    <property type="component" value="Linkage Group LG12"/>
</dbReference>
<protein>
    <recommendedName>
        <fullName evidence="7">BHLH domain-containing protein</fullName>
    </recommendedName>
</protein>